<evidence type="ECO:0000256" key="1">
    <source>
        <dbReference type="ARBA" id="ARBA00022499"/>
    </source>
</evidence>
<dbReference type="GO" id="GO:0061723">
    <property type="term" value="P:glycophagy"/>
    <property type="evidence" value="ECO:0007669"/>
    <property type="project" value="TreeGrafter"/>
</dbReference>
<dbReference type="GO" id="GO:0097352">
    <property type="term" value="P:autophagosome maturation"/>
    <property type="evidence" value="ECO:0007669"/>
    <property type="project" value="TreeGrafter"/>
</dbReference>
<organism evidence="6">
    <name type="scientific">Brachionus rotundiformis</name>
    <dbReference type="NCBI Taxonomy" id="96890"/>
    <lineage>
        <taxon>Eukaryota</taxon>
        <taxon>Metazoa</taxon>
        <taxon>Spiralia</taxon>
        <taxon>Gnathifera</taxon>
        <taxon>Rotifera</taxon>
        <taxon>Eurotatoria</taxon>
        <taxon>Monogononta</taxon>
        <taxon>Pseudotrocha</taxon>
        <taxon>Ploima</taxon>
        <taxon>Brachionidae</taxon>
        <taxon>Brachionus</taxon>
    </lineage>
</organism>
<protein>
    <recommendedName>
        <fullName evidence="4">Ubiquitin-like protein ATG12</fullName>
    </recommendedName>
</protein>
<feature type="compositionally biased region" description="Polar residues" evidence="5">
    <location>
        <begin position="20"/>
        <end position="44"/>
    </location>
</feature>
<evidence type="ECO:0000256" key="5">
    <source>
        <dbReference type="SAM" id="MobiDB-lite"/>
    </source>
</evidence>
<proteinExistence type="evidence at transcript level"/>
<dbReference type="InterPro" id="IPR029071">
    <property type="entry name" value="Ubiquitin-like_domsf"/>
</dbReference>
<dbReference type="EMBL" id="MH231826">
    <property type="protein sequence ID" value="AWV66633.1"/>
    <property type="molecule type" value="mRNA"/>
</dbReference>
<dbReference type="GO" id="GO:0019776">
    <property type="term" value="F:Atg8-family ligase activity"/>
    <property type="evidence" value="ECO:0007669"/>
    <property type="project" value="TreeGrafter"/>
</dbReference>
<dbReference type="GO" id="GO:0034045">
    <property type="term" value="C:phagophore assembly site membrane"/>
    <property type="evidence" value="ECO:0007669"/>
    <property type="project" value="TreeGrafter"/>
</dbReference>
<evidence type="ECO:0000256" key="2">
    <source>
        <dbReference type="ARBA" id="ARBA00022786"/>
    </source>
</evidence>
<dbReference type="CDD" id="cd01612">
    <property type="entry name" value="Ubl_ATG12"/>
    <property type="match status" value="1"/>
</dbReference>
<evidence type="ECO:0000256" key="4">
    <source>
        <dbReference type="RuleBase" id="RU361201"/>
    </source>
</evidence>
<comment type="similarity">
    <text evidence="4">Belongs to the ATG12 family.</text>
</comment>
<dbReference type="PANTHER" id="PTHR13385">
    <property type="entry name" value="AUTOPHAGY PROTEIN 12"/>
    <property type="match status" value="1"/>
</dbReference>
<evidence type="ECO:0000256" key="3">
    <source>
        <dbReference type="ARBA" id="ARBA00023006"/>
    </source>
</evidence>
<dbReference type="PANTHER" id="PTHR13385:SF0">
    <property type="entry name" value="UBIQUITIN-LIKE PROTEIN ATG12"/>
    <property type="match status" value="1"/>
</dbReference>
<dbReference type="Gene3D" id="3.10.20.90">
    <property type="entry name" value="Phosphatidylinositol 3-kinase Catalytic Subunit, Chain A, domain 1"/>
    <property type="match status" value="1"/>
</dbReference>
<dbReference type="InterPro" id="IPR007242">
    <property type="entry name" value="Atg12"/>
</dbReference>
<dbReference type="GO" id="GO:0034727">
    <property type="term" value="P:piecemeal microautophagy of the nucleus"/>
    <property type="evidence" value="ECO:0007669"/>
    <property type="project" value="TreeGrafter"/>
</dbReference>
<keyword evidence="1 4" id="KW-1017">Isopeptide bond</keyword>
<feature type="region of interest" description="Disordered" evidence="5">
    <location>
        <begin position="1"/>
        <end position="44"/>
    </location>
</feature>
<comment type="function">
    <text evidence="4">Ubiquitin-like protein involved in autophagic vesicle formation.</text>
</comment>
<keyword evidence="3 4" id="KW-0072">Autophagy</keyword>
<dbReference type="Pfam" id="PF04110">
    <property type="entry name" value="APG12"/>
    <property type="match status" value="1"/>
</dbReference>
<reference evidence="6" key="2">
    <citation type="submission" date="2018-04" db="EMBL/GenBank/DDBJ databases">
        <authorList>
            <person name="Go L.Y."/>
            <person name="Mitchell J.A."/>
        </authorList>
    </citation>
    <scope>NUCLEOTIDE SEQUENCE</scope>
</reference>
<dbReference type="GO" id="GO:0000422">
    <property type="term" value="P:autophagy of mitochondrion"/>
    <property type="evidence" value="ECO:0007669"/>
    <property type="project" value="TreeGrafter"/>
</dbReference>
<comment type="subunit">
    <text evidence="4">Forms a conjugate with ATG5.</text>
</comment>
<dbReference type="AlphaFoldDB" id="A0A2Z4EU88"/>
<evidence type="ECO:0000313" key="6">
    <source>
        <dbReference type="EMBL" id="AWV66633.1"/>
    </source>
</evidence>
<keyword evidence="2 4" id="KW-0833">Ubl conjugation pathway</keyword>
<name>A0A2Z4EU88_9BILA</name>
<feature type="compositionally biased region" description="Basic and acidic residues" evidence="5">
    <location>
        <begin position="1"/>
        <end position="17"/>
    </location>
</feature>
<accession>A0A2Z4EU88</accession>
<dbReference type="GO" id="GO:0000045">
    <property type="term" value="P:autophagosome assembly"/>
    <property type="evidence" value="ECO:0007669"/>
    <property type="project" value="InterPro"/>
</dbReference>
<reference evidence="6" key="1">
    <citation type="journal article" date="2018" name="Aquat. Toxicol.">
        <title>Genome-wide identification of 99 autophagy-related (Atg) genes in the monogonont rotifer Brachionus spp. and transcriptional modulation in response to cadmium.</title>
        <authorList>
            <person name="Kang H.M."/>
            <person name="Lee J.S."/>
            <person name="Kim M.S."/>
            <person name="Lee Y.H."/>
            <person name="Jung J.H."/>
            <person name="Hagiwara A."/>
            <person name="Zhou B."/>
            <person name="Lee J.S."/>
            <person name="Jeong C.B."/>
        </authorList>
    </citation>
    <scope>NUCLEOTIDE SEQUENCE</scope>
</reference>
<sequence length="133" mass="15424">MSDLNKNQDHNKDEDPNGKTFLQESLNESDQKTLTTDSNHTNSNPLKIEINFKAVGNAPILKRRKFLLERSKNIKFIVEWLKKYMKLEPKDQIFLYVNQEFAPSPDADIGTIYDCFKTGNSVIFYYCITPAWG</sequence>
<dbReference type="SUPFAM" id="SSF54236">
    <property type="entry name" value="Ubiquitin-like"/>
    <property type="match status" value="1"/>
</dbReference>
<dbReference type="GO" id="GO:0034274">
    <property type="term" value="C:Atg12-Atg5-Atg16 complex"/>
    <property type="evidence" value="ECO:0007669"/>
    <property type="project" value="TreeGrafter"/>
</dbReference>
<dbReference type="GO" id="GO:0000421">
    <property type="term" value="C:autophagosome membrane"/>
    <property type="evidence" value="ECO:0007669"/>
    <property type="project" value="TreeGrafter"/>
</dbReference>